<keyword evidence="4" id="KW-0963">Cytoplasm</keyword>
<evidence type="ECO:0000256" key="4">
    <source>
        <dbReference type="HAMAP-Rule" id="MF_01925"/>
    </source>
</evidence>
<dbReference type="InterPro" id="IPR029036">
    <property type="entry name" value="P5CR_dimer"/>
</dbReference>
<dbReference type="Gene3D" id="1.10.3730.10">
    <property type="entry name" value="ProC C-terminal domain-like"/>
    <property type="match status" value="1"/>
</dbReference>
<dbReference type="Pfam" id="PF03807">
    <property type="entry name" value="F420_oxidored"/>
    <property type="match status" value="1"/>
</dbReference>
<evidence type="ECO:0000256" key="5">
    <source>
        <dbReference type="NCBIfam" id="TIGR00112"/>
    </source>
</evidence>
<comment type="function">
    <text evidence="4">Catalyzes the reduction of 1-pyrroline-5-carboxylate (PCA) to L-proline.</text>
</comment>
<dbReference type="AlphaFoldDB" id="A0A379LMM2"/>
<dbReference type="SUPFAM" id="SSF48179">
    <property type="entry name" value="6-phosphogluconate dehydrogenase C-terminal domain-like"/>
    <property type="match status" value="1"/>
</dbReference>
<dbReference type="EC" id="1.5.1.2" evidence="4 5"/>
<dbReference type="SUPFAM" id="SSF51735">
    <property type="entry name" value="NAD(P)-binding Rossmann-fold domains"/>
    <property type="match status" value="1"/>
</dbReference>
<accession>A0A379LMM2</accession>
<dbReference type="UniPathway" id="UPA00098">
    <property type="reaction ID" value="UER00361"/>
</dbReference>
<dbReference type="EMBL" id="UGVC01000001">
    <property type="protein sequence ID" value="SUD91691.1"/>
    <property type="molecule type" value="Genomic_DNA"/>
</dbReference>
<dbReference type="InterPro" id="IPR000304">
    <property type="entry name" value="Pyrroline-COOH_reductase"/>
</dbReference>
<dbReference type="Pfam" id="PF14748">
    <property type="entry name" value="P5CR_dimer"/>
    <property type="match status" value="1"/>
</dbReference>
<organism evidence="10 11">
    <name type="scientific">Psychrobacter phenylpyruvicus</name>
    <dbReference type="NCBI Taxonomy" id="29432"/>
    <lineage>
        <taxon>Bacteria</taxon>
        <taxon>Pseudomonadati</taxon>
        <taxon>Pseudomonadota</taxon>
        <taxon>Gammaproteobacteria</taxon>
        <taxon>Moraxellales</taxon>
        <taxon>Moraxellaceae</taxon>
        <taxon>Psychrobacter</taxon>
    </lineage>
</organism>
<evidence type="ECO:0000256" key="3">
    <source>
        <dbReference type="ARBA" id="ARBA00023002"/>
    </source>
</evidence>
<keyword evidence="3 4" id="KW-0560">Oxidoreductase</keyword>
<dbReference type="STRING" id="1123034.GCA_000685805_00710"/>
<feature type="binding site" evidence="6">
    <location>
        <begin position="12"/>
        <end position="17"/>
    </location>
    <ligand>
        <name>NADP(+)</name>
        <dbReference type="ChEBI" id="CHEBI:58349"/>
    </ligand>
</feature>
<dbReference type="GO" id="GO:0004735">
    <property type="term" value="F:pyrroline-5-carboxylate reductase activity"/>
    <property type="evidence" value="ECO:0007669"/>
    <property type="project" value="UniProtKB-UniRule"/>
</dbReference>
<dbReference type="PANTHER" id="PTHR11645:SF0">
    <property type="entry name" value="PYRROLINE-5-CARBOXYLATE REDUCTASE 3"/>
    <property type="match status" value="1"/>
</dbReference>
<comment type="catalytic activity">
    <reaction evidence="4 7">
        <text>L-proline + NADP(+) = (S)-1-pyrroline-5-carboxylate + NADPH + 2 H(+)</text>
        <dbReference type="Rhea" id="RHEA:14109"/>
        <dbReference type="ChEBI" id="CHEBI:15378"/>
        <dbReference type="ChEBI" id="CHEBI:17388"/>
        <dbReference type="ChEBI" id="CHEBI:57783"/>
        <dbReference type="ChEBI" id="CHEBI:58349"/>
        <dbReference type="ChEBI" id="CHEBI:60039"/>
        <dbReference type="EC" id="1.5.1.2"/>
    </reaction>
</comment>
<keyword evidence="11" id="KW-1185">Reference proteome</keyword>
<comment type="similarity">
    <text evidence="1 4 7">Belongs to the pyrroline-5-carboxylate reductase family.</text>
</comment>
<feature type="domain" description="Pyrroline-5-carboxylate reductase dimerisation" evidence="9">
    <location>
        <begin position="172"/>
        <end position="275"/>
    </location>
</feature>
<proteinExistence type="inferred from homology"/>
<dbReference type="InterPro" id="IPR036291">
    <property type="entry name" value="NAD(P)-bd_dom_sf"/>
</dbReference>
<evidence type="ECO:0000313" key="11">
    <source>
        <dbReference type="Proteomes" id="UP000254123"/>
    </source>
</evidence>
<evidence type="ECO:0000256" key="6">
    <source>
        <dbReference type="PIRSR" id="PIRSR000193-1"/>
    </source>
</evidence>
<dbReference type="PIRSF" id="PIRSF000193">
    <property type="entry name" value="Pyrrol-5-carb_rd"/>
    <property type="match status" value="1"/>
</dbReference>
<evidence type="ECO:0000256" key="7">
    <source>
        <dbReference type="RuleBase" id="RU003903"/>
    </source>
</evidence>
<evidence type="ECO:0000256" key="2">
    <source>
        <dbReference type="ARBA" id="ARBA00022857"/>
    </source>
</evidence>
<dbReference type="FunFam" id="1.10.3730.10:FF:000001">
    <property type="entry name" value="Pyrroline-5-carboxylate reductase"/>
    <property type="match status" value="1"/>
</dbReference>
<dbReference type="PANTHER" id="PTHR11645">
    <property type="entry name" value="PYRROLINE-5-CARBOXYLATE REDUCTASE"/>
    <property type="match status" value="1"/>
</dbReference>
<dbReference type="NCBIfam" id="TIGR00112">
    <property type="entry name" value="proC"/>
    <property type="match status" value="1"/>
</dbReference>
<evidence type="ECO:0000256" key="1">
    <source>
        <dbReference type="ARBA" id="ARBA00005525"/>
    </source>
</evidence>
<comment type="catalytic activity">
    <reaction evidence="4">
        <text>L-proline + NAD(+) = (S)-1-pyrroline-5-carboxylate + NADH + 2 H(+)</text>
        <dbReference type="Rhea" id="RHEA:14105"/>
        <dbReference type="ChEBI" id="CHEBI:15378"/>
        <dbReference type="ChEBI" id="CHEBI:17388"/>
        <dbReference type="ChEBI" id="CHEBI:57540"/>
        <dbReference type="ChEBI" id="CHEBI:57945"/>
        <dbReference type="ChEBI" id="CHEBI:60039"/>
        <dbReference type="EC" id="1.5.1.2"/>
    </reaction>
</comment>
<dbReference type="InterPro" id="IPR028939">
    <property type="entry name" value="P5C_Rdtase_cat_N"/>
</dbReference>
<comment type="subcellular location">
    <subcellularLocation>
        <location evidence="4">Cytoplasm</location>
    </subcellularLocation>
</comment>
<keyword evidence="2 4" id="KW-0521">NADP</keyword>
<reference evidence="10 11" key="1">
    <citation type="submission" date="2018-06" db="EMBL/GenBank/DDBJ databases">
        <authorList>
            <consortium name="Pathogen Informatics"/>
            <person name="Doyle S."/>
        </authorList>
    </citation>
    <scope>NUCLEOTIDE SEQUENCE [LARGE SCALE GENOMIC DNA]</scope>
    <source>
        <strain evidence="10 11">NCTC10526</strain>
    </source>
</reference>
<feature type="domain" description="Pyrroline-5-carboxylate reductase catalytic N-terminal" evidence="8">
    <location>
        <begin position="8"/>
        <end position="108"/>
    </location>
</feature>
<dbReference type="GO" id="GO:0005737">
    <property type="term" value="C:cytoplasm"/>
    <property type="evidence" value="ECO:0007669"/>
    <property type="project" value="UniProtKB-SubCell"/>
</dbReference>
<sequence>MAELKGKKISFIGGGNMAQALISGLIGRGVNPSDITVADPSEAIREQLKQRKINAVDPTANTESDNSQVAVKSADVVVLAVKPQVMRQVVSDFAEVLDRQLIISVAAGLSTESLSKMLGGYKNIVRAMPNTPAMIQKGATGLYAADYISEADKTLAASLMSASGLVSWVEQEQQLHAVTAVSGSAPAYFFYMLEAMIDAAVEQGLDSKQAAALAMQTALGAAQMAITSEEDPAELRRKVTSPNGTTQAAIESLQQDNFAQIIKKAMQACYTRSEEISNELAD</sequence>
<dbReference type="InterPro" id="IPR053790">
    <property type="entry name" value="P5CR-like_CS"/>
</dbReference>
<dbReference type="PROSITE" id="PS00521">
    <property type="entry name" value="P5CR"/>
    <property type="match status" value="1"/>
</dbReference>
<comment type="pathway">
    <text evidence="4 7">Amino-acid biosynthesis; L-proline biosynthesis; L-proline from L-glutamate 5-semialdehyde: step 1/1.</text>
</comment>
<dbReference type="HAMAP" id="MF_01925">
    <property type="entry name" value="P5C_reductase"/>
    <property type="match status" value="1"/>
</dbReference>
<evidence type="ECO:0000259" key="9">
    <source>
        <dbReference type="Pfam" id="PF14748"/>
    </source>
</evidence>
<gene>
    <name evidence="4 10" type="primary">proC</name>
    <name evidence="10" type="ORF">NCTC10526_02060</name>
</gene>
<dbReference type="Gene3D" id="3.40.50.720">
    <property type="entry name" value="NAD(P)-binding Rossmann-like Domain"/>
    <property type="match status" value="1"/>
</dbReference>
<evidence type="ECO:0000313" key="10">
    <source>
        <dbReference type="EMBL" id="SUD91691.1"/>
    </source>
</evidence>
<dbReference type="Proteomes" id="UP000254123">
    <property type="component" value="Unassembled WGS sequence"/>
</dbReference>
<dbReference type="RefSeq" id="WP_028858331.1">
    <property type="nucleotide sequence ID" value="NZ_CAJHAQ010000001.1"/>
</dbReference>
<feature type="binding site" evidence="6">
    <location>
        <begin position="80"/>
        <end position="83"/>
    </location>
    <ligand>
        <name>NADP(+)</name>
        <dbReference type="ChEBI" id="CHEBI:58349"/>
    </ligand>
</feature>
<dbReference type="GO" id="GO:0055129">
    <property type="term" value="P:L-proline biosynthetic process"/>
    <property type="evidence" value="ECO:0007669"/>
    <property type="project" value="UniProtKB-UniRule"/>
</dbReference>
<evidence type="ECO:0000259" key="8">
    <source>
        <dbReference type="Pfam" id="PF03807"/>
    </source>
</evidence>
<keyword evidence="4 7" id="KW-0641">Proline biosynthesis</keyword>
<keyword evidence="4 7" id="KW-0028">Amino-acid biosynthesis</keyword>
<name>A0A379LMM2_9GAMM</name>
<protein>
    <recommendedName>
        <fullName evidence="4 5">Pyrroline-5-carboxylate reductase</fullName>
        <shortName evidence="4">P5C reductase</shortName>
        <shortName evidence="4">P5CR</shortName>
        <ecNumber evidence="4 5">1.5.1.2</ecNumber>
    </recommendedName>
    <alternativeName>
        <fullName evidence="4">PCA reductase</fullName>
    </alternativeName>
</protein>
<dbReference type="InterPro" id="IPR008927">
    <property type="entry name" value="6-PGluconate_DH-like_C_sf"/>
</dbReference>